<dbReference type="WBParaSite" id="PTRK_0001329000.1">
    <property type="protein sequence ID" value="PTRK_0001329000.1"/>
    <property type="gene ID" value="PTRK_0001329000"/>
</dbReference>
<name>A0A0N4ZX76_PARTI</name>
<dbReference type="AlphaFoldDB" id="A0A0N4ZX76"/>
<keyword evidence="2" id="KW-1185">Reference proteome</keyword>
<keyword evidence="1" id="KW-0472">Membrane</keyword>
<evidence type="ECO:0000313" key="2">
    <source>
        <dbReference type="Proteomes" id="UP000038045"/>
    </source>
</evidence>
<reference evidence="3" key="1">
    <citation type="submission" date="2017-02" db="UniProtKB">
        <authorList>
            <consortium name="WormBaseParasite"/>
        </authorList>
    </citation>
    <scope>IDENTIFICATION</scope>
</reference>
<evidence type="ECO:0000313" key="3">
    <source>
        <dbReference type="WBParaSite" id="PTRK_0001329000.1"/>
    </source>
</evidence>
<organism evidence="2 3">
    <name type="scientific">Parastrongyloides trichosuri</name>
    <name type="common">Possum-specific nematode worm</name>
    <dbReference type="NCBI Taxonomy" id="131310"/>
    <lineage>
        <taxon>Eukaryota</taxon>
        <taxon>Metazoa</taxon>
        <taxon>Ecdysozoa</taxon>
        <taxon>Nematoda</taxon>
        <taxon>Chromadorea</taxon>
        <taxon>Rhabditida</taxon>
        <taxon>Tylenchina</taxon>
        <taxon>Panagrolaimomorpha</taxon>
        <taxon>Strongyloidoidea</taxon>
        <taxon>Strongyloididae</taxon>
        <taxon>Parastrongyloides</taxon>
    </lineage>
</organism>
<feature type="transmembrane region" description="Helical" evidence="1">
    <location>
        <begin position="87"/>
        <end position="110"/>
    </location>
</feature>
<evidence type="ECO:0000256" key="1">
    <source>
        <dbReference type="SAM" id="Phobius"/>
    </source>
</evidence>
<keyword evidence="1" id="KW-1133">Transmembrane helix</keyword>
<dbReference type="STRING" id="131310.A0A0N4ZX76"/>
<proteinExistence type="predicted"/>
<dbReference type="Proteomes" id="UP000038045">
    <property type="component" value="Unplaced"/>
</dbReference>
<sequence length="172" mass="20450">MLSKLVNNNTILRNYIYRHVRRFLSSNVHPISGRPAATRQLVVPAKEKGFFSYERNVSRDKKFDNPQLKGDTPLRFMFRRLGHAYEVYPLFFLCGSWFCAFVVVSCWSFLKIEVWVDRSQETAPWSWDKIRNNYWKSKKALFDIEGKLDKRLEIMEVLQDEMMEAAKKRASK</sequence>
<accession>A0A0N4ZX76</accession>
<keyword evidence="1" id="KW-0812">Transmembrane</keyword>
<protein>
    <submittedName>
        <fullName evidence="3">Uncharacterized protein</fullName>
    </submittedName>
</protein>